<reference evidence="1 2" key="1">
    <citation type="submission" date="2020-09" db="EMBL/GenBank/DDBJ databases">
        <title>Methylomonas albis sp. nov. and Methylomonas fluvii sp. nov.: Two cold-adapted methanotrophs from the River Elbe and an amended description of Methylovulum psychrotolerans strain Eb1.</title>
        <authorList>
            <person name="Bussmann I.K."/>
            <person name="Klings K.-W."/>
            <person name="Warnstedt J."/>
            <person name="Hoppert M."/>
            <person name="Saborowski A."/>
            <person name="Horn F."/>
            <person name="Liebner S."/>
        </authorList>
    </citation>
    <scope>NUCLEOTIDE SEQUENCE [LARGE SCALE GENOMIC DNA]</scope>
    <source>
        <strain evidence="1 2">EbA</strain>
    </source>
</reference>
<organism evidence="1 2">
    <name type="scientific">Methylomonas albis</name>
    <dbReference type="NCBI Taxonomy" id="1854563"/>
    <lineage>
        <taxon>Bacteria</taxon>
        <taxon>Pseudomonadati</taxon>
        <taxon>Pseudomonadota</taxon>
        <taxon>Gammaproteobacteria</taxon>
        <taxon>Methylococcales</taxon>
        <taxon>Methylococcaceae</taxon>
        <taxon>Methylomonas</taxon>
    </lineage>
</organism>
<sequence length="49" mass="5531">MFTLIMPNNSVINDRSMLFNKSAIVIFDKIRRHYYPASTKLAASLVDAG</sequence>
<dbReference type="Proteomes" id="UP000652176">
    <property type="component" value="Unassembled WGS sequence"/>
</dbReference>
<keyword evidence="2" id="KW-1185">Reference proteome</keyword>
<dbReference type="EMBL" id="JACXSS010000001">
    <property type="protein sequence ID" value="MBD9356623.1"/>
    <property type="molecule type" value="Genomic_DNA"/>
</dbReference>
<proteinExistence type="predicted"/>
<accession>A0ABR9D0K0</accession>
<gene>
    <name evidence="1" type="ORF">IE877_12125</name>
</gene>
<dbReference type="RefSeq" id="WP_192374957.1">
    <property type="nucleotide sequence ID" value="NZ_CAJHIV010000001.1"/>
</dbReference>
<protein>
    <submittedName>
        <fullName evidence="1">Uncharacterized protein</fullName>
    </submittedName>
</protein>
<evidence type="ECO:0000313" key="2">
    <source>
        <dbReference type="Proteomes" id="UP000652176"/>
    </source>
</evidence>
<evidence type="ECO:0000313" key="1">
    <source>
        <dbReference type="EMBL" id="MBD9356623.1"/>
    </source>
</evidence>
<comment type="caution">
    <text evidence="1">The sequence shown here is derived from an EMBL/GenBank/DDBJ whole genome shotgun (WGS) entry which is preliminary data.</text>
</comment>
<name>A0ABR9D0K0_9GAMM</name>